<evidence type="ECO:0000313" key="2">
    <source>
        <dbReference type="Proteomes" id="UP000257109"/>
    </source>
</evidence>
<name>A0A371I9C1_MUCPR</name>
<dbReference type="EMBL" id="QJKJ01000606">
    <property type="protein sequence ID" value="RDY11631.1"/>
    <property type="molecule type" value="Genomic_DNA"/>
</dbReference>
<comment type="caution">
    <text evidence="1">The sequence shown here is derived from an EMBL/GenBank/DDBJ whole genome shotgun (WGS) entry which is preliminary data.</text>
</comment>
<organism evidence="1 2">
    <name type="scientific">Mucuna pruriens</name>
    <name type="common">Velvet bean</name>
    <name type="synonym">Dolichos pruriens</name>
    <dbReference type="NCBI Taxonomy" id="157652"/>
    <lineage>
        <taxon>Eukaryota</taxon>
        <taxon>Viridiplantae</taxon>
        <taxon>Streptophyta</taxon>
        <taxon>Embryophyta</taxon>
        <taxon>Tracheophyta</taxon>
        <taxon>Spermatophyta</taxon>
        <taxon>Magnoliopsida</taxon>
        <taxon>eudicotyledons</taxon>
        <taxon>Gunneridae</taxon>
        <taxon>Pentapetalae</taxon>
        <taxon>rosids</taxon>
        <taxon>fabids</taxon>
        <taxon>Fabales</taxon>
        <taxon>Fabaceae</taxon>
        <taxon>Papilionoideae</taxon>
        <taxon>50 kb inversion clade</taxon>
        <taxon>NPAAA clade</taxon>
        <taxon>indigoferoid/millettioid clade</taxon>
        <taxon>Phaseoleae</taxon>
        <taxon>Mucuna</taxon>
    </lineage>
</organism>
<protein>
    <submittedName>
        <fullName evidence="1">Uncharacterized protein</fullName>
    </submittedName>
</protein>
<dbReference type="Proteomes" id="UP000257109">
    <property type="component" value="Unassembled WGS sequence"/>
</dbReference>
<evidence type="ECO:0000313" key="1">
    <source>
        <dbReference type="EMBL" id="RDY11631.1"/>
    </source>
</evidence>
<proteinExistence type="predicted"/>
<reference evidence="1" key="1">
    <citation type="submission" date="2018-05" db="EMBL/GenBank/DDBJ databases">
        <title>Draft genome of Mucuna pruriens seed.</title>
        <authorList>
            <person name="Nnadi N.E."/>
            <person name="Vos R."/>
            <person name="Hasami M.H."/>
            <person name="Devisetty U.K."/>
            <person name="Aguiy J.C."/>
        </authorList>
    </citation>
    <scope>NUCLEOTIDE SEQUENCE [LARGE SCALE GENOMIC DNA]</scope>
    <source>
        <strain evidence="1">JCA_2017</strain>
    </source>
</reference>
<dbReference type="AlphaFoldDB" id="A0A371I9C1"/>
<feature type="non-terminal residue" evidence="1">
    <location>
        <position position="1"/>
    </location>
</feature>
<keyword evidence="2" id="KW-1185">Reference proteome</keyword>
<gene>
    <name evidence="1" type="ORF">CR513_03673</name>
</gene>
<sequence length="92" mass="10336">MGRNNLDVIIGKQKSTYDKGGLGYNPIMKLKFMYCVHKELDIHRLIQHPKNIPSIQRTFLASIAGFSVQRTLLGSIARLNVQMNLPSSKGHS</sequence>
<accession>A0A371I9C1</accession>